<dbReference type="FunFam" id="1.20.1280.50:FF:000023">
    <property type="entry name" value="F-box/LRR-repeat protein 4"/>
    <property type="match status" value="1"/>
</dbReference>
<organism evidence="3 4">
    <name type="scientific">Glycine soja</name>
    <name type="common">Wild soybean</name>
    <dbReference type="NCBI Taxonomy" id="3848"/>
    <lineage>
        <taxon>Eukaryota</taxon>
        <taxon>Viridiplantae</taxon>
        <taxon>Streptophyta</taxon>
        <taxon>Embryophyta</taxon>
        <taxon>Tracheophyta</taxon>
        <taxon>Spermatophyta</taxon>
        <taxon>Magnoliopsida</taxon>
        <taxon>eudicotyledons</taxon>
        <taxon>Gunneridae</taxon>
        <taxon>Pentapetalae</taxon>
        <taxon>rosids</taxon>
        <taxon>fabids</taxon>
        <taxon>Fabales</taxon>
        <taxon>Fabaceae</taxon>
        <taxon>Papilionoideae</taxon>
        <taxon>50 kb inversion clade</taxon>
        <taxon>NPAAA clade</taxon>
        <taxon>indigoferoid/millettioid clade</taxon>
        <taxon>Phaseoleae</taxon>
        <taxon>Glycine</taxon>
        <taxon>Glycine subgen. Soja</taxon>
    </lineage>
</organism>
<dbReference type="Gene3D" id="3.80.10.10">
    <property type="entry name" value="Ribonuclease Inhibitor"/>
    <property type="match status" value="2"/>
</dbReference>
<evidence type="ECO:0000313" key="3">
    <source>
        <dbReference type="EMBL" id="RZC04633.1"/>
    </source>
</evidence>
<comment type="caution">
    <text evidence="3">The sequence shown here is derived from an EMBL/GenBank/DDBJ whole genome shotgun (WGS) entry which is preliminary data.</text>
</comment>
<evidence type="ECO:0000259" key="2">
    <source>
        <dbReference type="Pfam" id="PF25372"/>
    </source>
</evidence>
<dbReference type="GO" id="GO:0031146">
    <property type="term" value="P:SCF-dependent proteasomal ubiquitin-dependent protein catabolic process"/>
    <property type="evidence" value="ECO:0007669"/>
    <property type="project" value="TreeGrafter"/>
</dbReference>
<proteinExistence type="predicted"/>
<dbReference type="CDD" id="cd22159">
    <property type="entry name" value="F-box_AtTIR1-like"/>
    <property type="match status" value="1"/>
</dbReference>
<reference evidence="3 4" key="1">
    <citation type="submission" date="2018-09" db="EMBL/GenBank/DDBJ databases">
        <title>A high-quality reference genome of wild soybean provides a powerful tool to mine soybean genomes.</title>
        <authorList>
            <person name="Xie M."/>
            <person name="Chung C.Y.L."/>
            <person name="Li M.-W."/>
            <person name="Wong F.-L."/>
            <person name="Chan T.-F."/>
            <person name="Lam H.-M."/>
        </authorList>
    </citation>
    <scope>NUCLEOTIDE SEQUENCE [LARGE SCALE GENOMIC DNA]</scope>
    <source>
        <strain evidence="4">cv. W05</strain>
        <tissue evidence="3">Hypocotyl of etiolated seedlings</tissue>
    </source>
</reference>
<dbReference type="EMBL" id="QZWG01000007">
    <property type="protein sequence ID" value="RZC04633.1"/>
    <property type="molecule type" value="Genomic_DNA"/>
</dbReference>
<evidence type="ECO:0000313" key="4">
    <source>
        <dbReference type="Proteomes" id="UP000289340"/>
    </source>
</evidence>
<gene>
    <name evidence="3" type="ORF">D0Y65_018972</name>
</gene>
<keyword evidence="4" id="KW-1185">Reference proteome</keyword>
<dbReference type="FunFam" id="3.80.10.10:FF:001196">
    <property type="entry name" value="F-box/LRR-repeat protein 4"/>
    <property type="match status" value="1"/>
</dbReference>
<protein>
    <submittedName>
        <fullName evidence="3">F-box/LRR-repeat protein 4</fullName>
    </submittedName>
</protein>
<dbReference type="SUPFAM" id="SSF52047">
    <property type="entry name" value="RNI-like"/>
    <property type="match status" value="1"/>
</dbReference>
<dbReference type="Gene3D" id="1.20.1280.50">
    <property type="match status" value="1"/>
</dbReference>
<feature type="domain" description="COI1 F-box" evidence="1">
    <location>
        <begin position="38"/>
        <end position="76"/>
    </location>
</feature>
<name>A0A445K1H3_GLYSO</name>
<dbReference type="PANTHER" id="PTHR13318">
    <property type="entry name" value="PARTNER OF PAIRED, ISOFORM B-RELATED"/>
    <property type="match status" value="1"/>
</dbReference>
<dbReference type="Proteomes" id="UP000289340">
    <property type="component" value="Chromosome 7"/>
</dbReference>
<dbReference type="InterPro" id="IPR006553">
    <property type="entry name" value="Leu-rich_rpt_Cys-con_subtyp"/>
</dbReference>
<dbReference type="GO" id="GO:0019005">
    <property type="term" value="C:SCF ubiquitin ligase complex"/>
    <property type="evidence" value="ECO:0007669"/>
    <property type="project" value="TreeGrafter"/>
</dbReference>
<dbReference type="InterPro" id="IPR032675">
    <property type="entry name" value="LRR_dom_sf"/>
</dbReference>
<dbReference type="InterPro" id="IPR041567">
    <property type="entry name" value="COI1_F-box"/>
</dbReference>
<dbReference type="InterPro" id="IPR057207">
    <property type="entry name" value="FBXL15_LRR"/>
</dbReference>
<feature type="domain" description="F-box/LRR-repeat protein 15-like leucin rich repeat" evidence="2">
    <location>
        <begin position="144"/>
        <end position="254"/>
    </location>
</feature>
<accession>A0A445K1H3</accession>
<dbReference type="PANTHER" id="PTHR13318:SF41">
    <property type="entry name" value="F-BOX_LRR-REPEAT PROTEIN 4"/>
    <property type="match status" value="1"/>
</dbReference>
<dbReference type="SMART" id="SM00367">
    <property type="entry name" value="LRR_CC"/>
    <property type="match status" value="9"/>
</dbReference>
<dbReference type="AlphaFoldDB" id="A0A445K1H3"/>
<evidence type="ECO:0000259" key="1">
    <source>
        <dbReference type="Pfam" id="PF18511"/>
    </source>
</evidence>
<dbReference type="Pfam" id="PF25372">
    <property type="entry name" value="DUF7885"/>
    <property type="match status" value="1"/>
</dbReference>
<dbReference type="Pfam" id="PF18511">
    <property type="entry name" value="F-box_5"/>
    <property type="match status" value="1"/>
</dbReference>
<sequence length="379" mass="42007">MAPHHIPHLNESIDQKHTAFPCTSTDHAMRGHDWINTCFPDDLIVEIFSRLHSMSTRDACSLVCRRWFRLQRLTRTTLRIASTHLSSLHRLPTRFSNLRNLYIDQSLSIPLHLGKMLPNYEEGDLDFLRLSDAGLSALGQDFPKLHKLGLIRCSSVSSDGLTPLARKCTSLRALDLQVCYVGDQGLAAVGQCCKQLEDLNLRFCHRLTDTGLVELALGVGKSLKSLGVAACTKITDISMEAVGSHCRSLENLSLESETIHNKGLLAVSQGCPALKVLKLHCFDVTDDALKAVGTNCLLLELLALYSFQRFTDKGLRAIGNGCKKLKNLTLIDCYFISDKGLEAIATGCKELTHLEVNGCHNIRNLGLEYIGRSCQYVFL</sequence>